<dbReference type="GO" id="GO:0017148">
    <property type="term" value="P:negative regulation of translation"/>
    <property type="evidence" value="ECO:0007669"/>
    <property type="project" value="UniProtKB-UniRule"/>
</dbReference>
<dbReference type="Pfam" id="PF02410">
    <property type="entry name" value="RsfS"/>
    <property type="match status" value="1"/>
</dbReference>
<dbReference type="EMBL" id="JACHOR010000005">
    <property type="protein sequence ID" value="MBB5747323.1"/>
    <property type="molecule type" value="Genomic_DNA"/>
</dbReference>
<dbReference type="SUPFAM" id="SSF81301">
    <property type="entry name" value="Nucleotidyltransferase"/>
    <property type="match status" value="1"/>
</dbReference>
<dbReference type="GO" id="GO:0042256">
    <property type="term" value="P:cytosolic ribosome assembly"/>
    <property type="evidence" value="ECO:0007669"/>
    <property type="project" value="UniProtKB-UniRule"/>
</dbReference>
<accession>A0A7W9CKF2</accession>
<evidence type="ECO:0000313" key="4">
    <source>
        <dbReference type="EMBL" id="MBB5747323.1"/>
    </source>
</evidence>
<organism evidence="4 5">
    <name type="scientific">Brevundimonas variabilis</name>
    <dbReference type="NCBI Taxonomy" id="74312"/>
    <lineage>
        <taxon>Bacteria</taxon>
        <taxon>Pseudomonadati</taxon>
        <taxon>Pseudomonadota</taxon>
        <taxon>Alphaproteobacteria</taxon>
        <taxon>Caulobacterales</taxon>
        <taxon>Caulobacteraceae</taxon>
        <taxon>Brevundimonas</taxon>
    </lineage>
</organism>
<gene>
    <name evidence="2" type="primary">rsfS</name>
    <name evidence="4" type="ORF">GGR13_002944</name>
</gene>
<dbReference type="RefSeq" id="WP_343060431.1">
    <property type="nucleotide sequence ID" value="NZ_JACHOR010000005.1"/>
</dbReference>
<proteinExistence type="inferred from homology"/>
<comment type="subunit">
    <text evidence="2">Interacts with ribosomal protein uL14 (rplN).</text>
</comment>
<keyword evidence="2" id="KW-0963">Cytoplasm</keyword>
<dbReference type="GO" id="GO:0043023">
    <property type="term" value="F:ribosomal large subunit binding"/>
    <property type="evidence" value="ECO:0007669"/>
    <property type="project" value="TreeGrafter"/>
</dbReference>
<dbReference type="PANTHER" id="PTHR21043">
    <property type="entry name" value="IOJAP SUPERFAMILY ORTHOLOG"/>
    <property type="match status" value="1"/>
</dbReference>
<dbReference type="AlphaFoldDB" id="A0A7W9CKF2"/>
<dbReference type="InterPro" id="IPR004394">
    <property type="entry name" value="Iojap/RsfS/C7orf30"/>
</dbReference>
<protein>
    <recommendedName>
        <fullName evidence="2">Ribosomal silencing factor RsfS</fullName>
    </recommendedName>
</protein>
<dbReference type="GO" id="GO:0090071">
    <property type="term" value="P:negative regulation of ribosome biogenesis"/>
    <property type="evidence" value="ECO:0007669"/>
    <property type="project" value="UniProtKB-UniRule"/>
</dbReference>
<comment type="caution">
    <text evidence="4">The sequence shown here is derived from an EMBL/GenBank/DDBJ whole genome shotgun (WGS) entry which is preliminary data.</text>
</comment>
<evidence type="ECO:0000256" key="3">
    <source>
        <dbReference type="SAM" id="MobiDB-lite"/>
    </source>
</evidence>
<dbReference type="PANTHER" id="PTHR21043:SF0">
    <property type="entry name" value="MITOCHONDRIAL ASSEMBLY OF RIBOSOMAL LARGE SUBUNIT PROTEIN 1"/>
    <property type="match status" value="1"/>
</dbReference>
<dbReference type="NCBIfam" id="TIGR00090">
    <property type="entry name" value="rsfS_iojap_ybeB"/>
    <property type="match status" value="1"/>
</dbReference>
<sequence>MSNTAHEMDAIDPIHDEHGAAAGDQDDDLSDDSAADFPLFSADDGEDDDTVSFGAQAVLPTGATELENAILAKLDEDKAQDIVLIDLKGKSPMADTMIVASGRSHRHVGALADHLQRTIKQHGLGRTKVEGLPHCDWVLIDAGDVIIHLFRPEVRMFYNIEKIWAVDSAHRTARD</sequence>
<feature type="region of interest" description="Disordered" evidence="3">
    <location>
        <begin position="1"/>
        <end position="45"/>
    </location>
</feature>
<keyword evidence="2" id="KW-0678">Repressor</keyword>
<evidence type="ECO:0000256" key="1">
    <source>
        <dbReference type="ARBA" id="ARBA00010574"/>
    </source>
</evidence>
<evidence type="ECO:0000313" key="5">
    <source>
        <dbReference type="Proteomes" id="UP000545037"/>
    </source>
</evidence>
<reference evidence="4 5" key="1">
    <citation type="submission" date="2020-08" db="EMBL/GenBank/DDBJ databases">
        <title>Genomic Encyclopedia of Type Strains, Phase IV (KMG-IV): sequencing the most valuable type-strain genomes for metagenomic binning, comparative biology and taxonomic classification.</title>
        <authorList>
            <person name="Goeker M."/>
        </authorList>
    </citation>
    <scope>NUCLEOTIDE SEQUENCE [LARGE SCALE GENOMIC DNA]</scope>
    <source>
        <strain evidence="4 5">DSM 4737</strain>
    </source>
</reference>
<keyword evidence="2" id="KW-0810">Translation regulation</keyword>
<name>A0A7W9CKF2_9CAUL</name>
<dbReference type="HAMAP" id="MF_01477">
    <property type="entry name" value="Iojap_RsfS"/>
    <property type="match status" value="1"/>
</dbReference>
<dbReference type="Proteomes" id="UP000545037">
    <property type="component" value="Unassembled WGS sequence"/>
</dbReference>
<keyword evidence="5" id="KW-1185">Reference proteome</keyword>
<dbReference type="Gene3D" id="3.30.460.10">
    <property type="entry name" value="Beta Polymerase, domain 2"/>
    <property type="match status" value="1"/>
</dbReference>
<comment type="similarity">
    <text evidence="1 2">Belongs to the Iojap/RsfS family.</text>
</comment>
<dbReference type="InterPro" id="IPR043519">
    <property type="entry name" value="NT_sf"/>
</dbReference>
<evidence type="ECO:0000256" key="2">
    <source>
        <dbReference type="HAMAP-Rule" id="MF_01477"/>
    </source>
</evidence>
<comment type="subcellular location">
    <subcellularLocation>
        <location evidence="2">Cytoplasm</location>
    </subcellularLocation>
</comment>
<feature type="compositionally biased region" description="Acidic residues" evidence="3">
    <location>
        <begin position="24"/>
        <end position="34"/>
    </location>
</feature>
<dbReference type="GO" id="GO:0005737">
    <property type="term" value="C:cytoplasm"/>
    <property type="evidence" value="ECO:0007669"/>
    <property type="project" value="UniProtKB-SubCell"/>
</dbReference>
<comment type="function">
    <text evidence="2">Functions as a ribosomal silencing factor. Interacts with ribosomal protein uL14 (rplN), blocking formation of intersubunit bridge B8. Prevents association of the 30S and 50S ribosomal subunits and the formation of functional ribosomes, thus repressing translation.</text>
</comment>
<feature type="compositionally biased region" description="Basic and acidic residues" evidence="3">
    <location>
        <begin position="1"/>
        <end position="19"/>
    </location>
</feature>